<sequence>MAGSKVEGSNDSRPMQSRVGRKSAVREAWEEAGIEVQIDRDLGNFEEKRPPKTSKDRSRYYFFQGTVLNELAEWPESHKRERGWFTYAQALEVLATRPELQEALNRSNMKRT</sequence>
<dbReference type="InterPro" id="IPR015797">
    <property type="entry name" value="NUDIX_hydrolase-like_dom_sf"/>
</dbReference>
<evidence type="ECO:0000256" key="2">
    <source>
        <dbReference type="ARBA" id="ARBA00022801"/>
    </source>
</evidence>
<keyword evidence="1" id="KW-0479">Metal-binding</keyword>
<dbReference type="GO" id="GO:0005737">
    <property type="term" value="C:cytoplasm"/>
    <property type="evidence" value="ECO:0007669"/>
    <property type="project" value="TreeGrafter"/>
</dbReference>
<keyword evidence="6" id="KW-1185">Reference proteome</keyword>
<dbReference type="STRING" id="150374.A0A0M9VWB5"/>
<name>A0A0M9VWB5_ESCWE</name>
<dbReference type="GO" id="GO:0034431">
    <property type="term" value="F:bis(5'-adenosyl)-hexaphosphatase activity"/>
    <property type="evidence" value="ECO:0007669"/>
    <property type="project" value="TreeGrafter"/>
</dbReference>
<evidence type="ECO:0000256" key="3">
    <source>
        <dbReference type="SAM" id="MobiDB-lite"/>
    </source>
</evidence>
<protein>
    <submittedName>
        <fullName evidence="5">Diphosphoinositol polyphosphate phosphohydrolase DDP1</fullName>
    </submittedName>
</protein>
<dbReference type="Pfam" id="PF00293">
    <property type="entry name" value="NUDIX"/>
    <property type="match status" value="1"/>
</dbReference>
<dbReference type="SUPFAM" id="SSF55811">
    <property type="entry name" value="Nudix"/>
    <property type="match status" value="1"/>
</dbReference>
<dbReference type="GO" id="GO:0000298">
    <property type="term" value="F:endopolyphosphatase activity"/>
    <property type="evidence" value="ECO:0007669"/>
    <property type="project" value="TreeGrafter"/>
</dbReference>
<evidence type="ECO:0000313" key="6">
    <source>
        <dbReference type="Proteomes" id="UP000053831"/>
    </source>
</evidence>
<dbReference type="GO" id="GO:0071543">
    <property type="term" value="P:diphosphoinositol polyphosphate metabolic process"/>
    <property type="evidence" value="ECO:0007669"/>
    <property type="project" value="TreeGrafter"/>
</dbReference>
<evidence type="ECO:0000256" key="1">
    <source>
        <dbReference type="ARBA" id="ARBA00022723"/>
    </source>
</evidence>
<dbReference type="InterPro" id="IPR000086">
    <property type="entry name" value="NUDIX_hydrolase_dom"/>
</dbReference>
<comment type="caution">
    <text evidence="5">The sequence shown here is derived from an EMBL/GenBank/DDBJ whole genome shotgun (WGS) entry which is preliminary data.</text>
</comment>
<dbReference type="PANTHER" id="PTHR12629">
    <property type="entry name" value="DIPHOSPHOINOSITOL POLYPHOSPHATE PHOSPHOHYDROLASE"/>
    <property type="match status" value="1"/>
</dbReference>
<accession>A0A0M9VWB5</accession>
<organism evidence="5 6">
    <name type="scientific">Escovopsis weberi</name>
    <dbReference type="NCBI Taxonomy" id="150374"/>
    <lineage>
        <taxon>Eukaryota</taxon>
        <taxon>Fungi</taxon>
        <taxon>Dikarya</taxon>
        <taxon>Ascomycota</taxon>
        <taxon>Pezizomycotina</taxon>
        <taxon>Sordariomycetes</taxon>
        <taxon>Hypocreomycetidae</taxon>
        <taxon>Hypocreales</taxon>
        <taxon>Hypocreaceae</taxon>
        <taxon>Escovopsis</taxon>
    </lineage>
</organism>
<feature type="domain" description="Nudix hydrolase" evidence="4">
    <location>
        <begin position="1"/>
        <end position="108"/>
    </location>
</feature>
<dbReference type="Gene3D" id="3.90.79.10">
    <property type="entry name" value="Nucleoside Triphosphate Pyrophosphohydrolase"/>
    <property type="match status" value="1"/>
</dbReference>
<dbReference type="AlphaFoldDB" id="A0A0M9VWB5"/>
<dbReference type="EMBL" id="LGSR01000006">
    <property type="protein sequence ID" value="KOS21883.1"/>
    <property type="molecule type" value="Genomic_DNA"/>
</dbReference>
<dbReference type="GO" id="GO:0008486">
    <property type="term" value="F:diphosphoinositol-polyphosphate diphosphatase activity"/>
    <property type="evidence" value="ECO:0007669"/>
    <property type="project" value="TreeGrafter"/>
</dbReference>
<dbReference type="OrthoDB" id="2011998at2759"/>
<dbReference type="GO" id="GO:1901911">
    <property type="term" value="P:adenosine 5'-(hexahydrogen pentaphosphate) catabolic process"/>
    <property type="evidence" value="ECO:0007669"/>
    <property type="project" value="TreeGrafter"/>
</dbReference>
<dbReference type="PANTHER" id="PTHR12629:SF0">
    <property type="entry name" value="DIPHOSPHOINOSITOL-POLYPHOSPHATE DIPHOSPHATASE"/>
    <property type="match status" value="1"/>
</dbReference>
<evidence type="ECO:0000313" key="5">
    <source>
        <dbReference type="EMBL" id="KOS21883.1"/>
    </source>
</evidence>
<proteinExistence type="predicted"/>
<feature type="region of interest" description="Disordered" evidence="3">
    <location>
        <begin position="1"/>
        <end position="24"/>
    </location>
</feature>
<dbReference type="GO" id="GO:0005634">
    <property type="term" value="C:nucleus"/>
    <property type="evidence" value="ECO:0007669"/>
    <property type="project" value="TreeGrafter"/>
</dbReference>
<dbReference type="GO" id="GO:1901907">
    <property type="term" value="P:diadenosine pentaphosphate catabolic process"/>
    <property type="evidence" value="ECO:0007669"/>
    <property type="project" value="TreeGrafter"/>
</dbReference>
<evidence type="ECO:0000259" key="4">
    <source>
        <dbReference type="PROSITE" id="PS51462"/>
    </source>
</evidence>
<dbReference type="PROSITE" id="PS51462">
    <property type="entry name" value="NUDIX"/>
    <property type="match status" value="1"/>
</dbReference>
<dbReference type="GO" id="GO:0034432">
    <property type="term" value="F:bis(5'-adenosyl)-pentaphosphatase activity"/>
    <property type="evidence" value="ECO:0007669"/>
    <property type="project" value="TreeGrafter"/>
</dbReference>
<keyword evidence="2 5" id="KW-0378">Hydrolase</keyword>
<dbReference type="Proteomes" id="UP000053831">
    <property type="component" value="Unassembled WGS sequence"/>
</dbReference>
<gene>
    <name evidence="5" type="ORF">ESCO_002136</name>
</gene>
<dbReference type="GO" id="GO:1901909">
    <property type="term" value="P:diadenosine hexaphosphate catabolic process"/>
    <property type="evidence" value="ECO:0007669"/>
    <property type="project" value="TreeGrafter"/>
</dbReference>
<dbReference type="GO" id="GO:0046872">
    <property type="term" value="F:metal ion binding"/>
    <property type="evidence" value="ECO:0007669"/>
    <property type="project" value="UniProtKB-KW"/>
</dbReference>
<reference evidence="5 6" key="1">
    <citation type="submission" date="2015-07" db="EMBL/GenBank/DDBJ databases">
        <title>The genome of the fungus Escovopsis weberi, a specialized disease agent of ant agriculture.</title>
        <authorList>
            <person name="de Man T.J."/>
            <person name="Stajich J.E."/>
            <person name="Kubicek C.P."/>
            <person name="Chenthamara K."/>
            <person name="Atanasova L."/>
            <person name="Druzhinina I.S."/>
            <person name="Birnbaum S."/>
            <person name="Barribeau S.M."/>
            <person name="Teiling C."/>
            <person name="Suen G."/>
            <person name="Currie C."/>
            <person name="Gerardo N.M."/>
        </authorList>
    </citation>
    <scope>NUCLEOTIDE SEQUENCE [LARGE SCALE GENOMIC DNA]</scope>
</reference>